<dbReference type="EMBL" id="CAJVPQ010006087">
    <property type="protein sequence ID" value="CAG8680383.1"/>
    <property type="molecule type" value="Genomic_DNA"/>
</dbReference>
<protein>
    <submittedName>
        <fullName evidence="1">7493_t:CDS:1</fullName>
    </submittedName>
</protein>
<evidence type="ECO:0000313" key="1">
    <source>
        <dbReference type="EMBL" id="CAG8680383.1"/>
    </source>
</evidence>
<proteinExistence type="predicted"/>
<dbReference type="AlphaFoldDB" id="A0A9N9EM05"/>
<reference evidence="1" key="1">
    <citation type="submission" date="2021-06" db="EMBL/GenBank/DDBJ databases">
        <authorList>
            <person name="Kallberg Y."/>
            <person name="Tangrot J."/>
            <person name="Rosling A."/>
        </authorList>
    </citation>
    <scope>NUCLEOTIDE SEQUENCE</scope>
    <source>
        <strain evidence="1">UK204</strain>
    </source>
</reference>
<gene>
    <name evidence="1" type="ORF">FCALED_LOCUS12471</name>
</gene>
<organism evidence="1 2">
    <name type="scientific">Funneliformis caledonium</name>
    <dbReference type="NCBI Taxonomy" id="1117310"/>
    <lineage>
        <taxon>Eukaryota</taxon>
        <taxon>Fungi</taxon>
        <taxon>Fungi incertae sedis</taxon>
        <taxon>Mucoromycota</taxon>
        <taxon>Glomeromycotina</taxon>
        <taxon>Glomeromycetes</taxon>
        <taxon>Glomerales</taxon>
        <taxon>Glomeraceae</taxon>
        <taxon>Funneliformis</taxon>
    </lineage>
</organism>
<dbReference type="Proteomes" id="UP000789570">
    <property type="component" value="Unassembled WGS sequence"/>
</dbReference>
<evidence type="ECO:0000313" key="2">
    <source>
        <dbReference type="Proteomes" id="UP000789570"/>
    </source>
</evidence>
<feature type="non-terminal residue" evidence="1">
    <location>
        <position position="1"/>
    </location>
</feature>
<keyword evidence="2" id="KW-1185">Reference proteome</keyword>
<accession>A0A9N9EM05</accession>
<comment type="caution">
    <text evidence="1">The sequence shown here is derived from an EMBL/GenBank/DDBJ whole genome shotgun (WGS) entry which is preliminary data.</text>
</comment>
<name>A0A9N9EM05_9GLOM</name>
<sequence length="158" mass="18358">YMSYLQRCSSNSKLKSEFYSYIILIFKRSTLALPNNKDEKSDNTLKVFITCSYFIVKEYLPPEPLCFASSAHSQLYNIKFDYDAFLPTFRQLCNKHSVMSTHDEKFVKNSYRKVVSRKLQSSLLEVSSSSVQPLIMEQPIQRAVSSLEYLNGFFSPRT</sequence>